<evidence type="ECO:0000313" key="2">
    <source>
        <dbReference type="Proteomes" id="UP000248044"/>
    </source>
</evidence>
<reference evidence="1 2" key="1">
    <citation type="submission" date="2018-05" db="EMBL/GenBank/DDBJ databases">
        <title>Complete Genome Sequences of Extremely Thermoacidophilic, Metal-Mobilizing Type-Strain Members of the Archaeal Family Sulfolobaceae: Acidianus brierleyi DSM-1651T, Acidianus sulfidivorans DSM-18786T, Metallosphaera hakonensis DSM-7519T, and Metallosphaera prunae DSM-10039T.</title>
        <authorList>
            <person name="Counts J.A."/>
            <person name="Kelly R.M."/>
        </authorList>
    </citation>
    <scope>NUCLEOTIDE SEQUENCE [LARGE SCALE GENOMIC DNA]</scope>
    <source>
        <strain evidence="1 2">DSM 1651</strain>
    </source>
</reference>
<name>A0A2U9IIE3_9CREN</name>
<gene>
    <name evidence="1" type="ORF">DFR85_15595</name>
</gene>
<proteinExistence type="predicted"/>
<accession>A0A2U9IIE3</accession>
<organism evidence="1 2">
    <name type="scientific">Acidianus brierleyi</name>
    <dbReference type="NCBI Taxonomy" id="41673"/>
    <lineage>
        <taxon>Archaea</taxon>
        <taxon>Thermoproteota</taxon>
        <taxon>Thermoprotei</taxon>
        <taxon>Sulfolobales</taxon>
        <taxon>Sulfolobaceae</taxon>
        <taxon>Acidianus</taxon>
    </lineage>
</organism>
<dbReference type="OrthoDB" id="43534at2157"/>
<dbReference type="RefSeq" id="WP_110271668.1">
    <property type="nucleotide sequence ID" value="NZ_CP029289.2"/>
</dbReference>
<sequence length="163" mass="18816">MELKHEIRSNFNINENTEFSEVANYKDGILMSILDTLTFNTDNSRIGISVSRDENNNLKLTVFNIIKDIKQEGKITEREAISFIIDTQGRRITYTEATFKNPKNQSVPKSIEEKLENVDKIIEKSMSERENYMKSLFNEIKINTKVFNIDTGSEENIGINKEA</sequence>
<dbReference type="Proteomes" id="UP000248044">
    <property type="component" value="Chromosome"/>
</dbReference>
<protein>
    <submittedName>
        <fullName evidence="1">Uncharacterized protein</fullName>
    </submittedName>
</protein>
<dbReference type="GeneID" id="36833609"/>
<dbReference type="AlphaFoldDB" id="A0A2U9IIE3"/>
<evidence type="ECO:0000313" key="1">
    <source>
        <dbReference type="EMBL" id="AWR95790.1"/>
    </source>
</evidence>
<keyword evidence="2" id="KW-1185">Reference proteome</keyword>
<dbReference type="EMBL" id="CP029289">
    <property type="protein sequence ID" value="AWR95790.1"/>
    <property type="molecule type" value="Genomic_DNA"/>
</dbReference>
<dbReference type="KEGG" id="abri:DFR85_15595"/>